<organism evidence="10 11">
    <name type="scientific">Piromyces finnis</name>
    <dbReference type="NCBI Taxonomy" id="1754191"/>
    <lineage>
        <taxon>Eukaryota</taxon>
        <taxon>Fungi</taxon>
        <taxon>Fungi incertae sedis</taxon>
        <taxon>Chytridiomycota</taxon>
        <taxon>Chytridiomycota incertae sedis</taxon>
        <taxon>Neocallimastigomycetes</taxon>
        <taxon>Neocallimastigales</taxon>
        <taxon>Neocallimastigaceae</taxon>
        <taxon>Piromyces</taxon>
    </lineage>
</organism>
<dbReference type="GO" id="GO:0003746">
    <property type="term" value="F:translation elongation factor activity"/>
    <property type="evidence" value="ECO:0007669"/>
    <property type="project" value="UniProtKB-UniRule"/>
</dbReference>
<dbReference type="PANTHER" id="PTHR11673">
    <property type="entry name" value="TRANSLATION INITIATION FACTOR 5A FAMILY MEMBER"/>
    <property type="match status" value="1"/>
</dbReference>
<evidence type="ECO:0000313" key="10">
    <source>
        <dbReference type="EMBL" id="ORX43164.1"/>
    </source>
</evidence>
<dbReference type="AlphaFoldDB" id="A0A1Y1UY71"/>
<dbReference type="InterPro" id="IPR012340">
    <property type="entry name" value="NA-bd_OB-fold"/>
</dbReference>
<keyword evidence="6 8" id="KW-0648">Protein biosynthesis</keyword>
<dbReference type="InterPro" id="IPR020189">
    <property type="entry name" value="IF5A_C"/>
</dbReference>
<evidence type="ECO:0000256" key="4">
    <source>
        <dbReference type="ARBA" id="ARBA00022768"/>
    </source>
</evidence>
<keyword evidence="7 8" id="KW-0385">Hypusine</keyword>
<dbReference type="PIRSF" id="PIRSF003025">
    <property type="entry name" value="eIF5A"/>
    <property type="match status" value="1"/>
</dbReference>
<dbReference type="Gene3D" id="2.30.30.30">
    <property type="match status" value="1"/>
</dbReference>
<dbReference type="InterPro" id="IPR048670">
    <property type="entry name" value="IF5A-like_N"/>
</dbReference>
<reference evidence="10 11" key="1">
    <citation type="submission" date="2016-08" db="EMBL/GenBank/DDBJ databases">
        <title>Genomes of anaerobic fungi encode conserved fungal cellulosomes for biomass hydrolysis.</title>
        <authorList>
            <consortium name="DOE Joint Genome Institute"/>
            <person name="Haitjema C.H."/>
            <person name="Gilmore S.P."/>
            <person name="Henske J.K."/>
            <person name="Solomon K.V."/>
            <person name="De Groot R."/>
            <person name="Kuo A."/>
            <person name="Mondo S.J."/>
            <person name="Salamov A.A."/>
            <person name="Labutti K."/>
            <person name="Zhao Z."/>
            <person name="Chiniquy J."/>
            <person name="Barry K."/>
            <person name="Brewer H.M."/>
            <person name="Purvine S.O."/>
            <person name="Wright A.T."/>
            <person name="Boxma B."/>
            <person name="Van Alen T."/>
            <person name="Hackstein J.H."/>
            <person name="Baker S.E."/>
            <person name="Grigoriev I.V."/>
            <person name="O'Malley M.A."/>
        </authorList>
    </citation>
    <scope>NUCLEOTIDE SEQUENCE [LARGE SCALE GENOMIC DNA]</scope>
    <source>
        <strain evidence="11">finn</strain>
    </source>
</reference>
<evidence type="ECO:0000256" key="5">
    <source>
        <dbReference type="ARBA" id="ARBA00022884"/>
    </source>
</evidence>
<dbReference type="GO" id="GO:0043022">
    <property type="term" value="F:ribosome binding"/>
    <property type="evidence" value="ECO:0007669"/>
    <property type="project" value="UniProtKB-UniRule"/>
</dbReference>
<dbReference type="GO" id="GO:0005737">
    <property type="term" value="C:cytoplasm"/>
    <property type="evidence" value="ECO:0007669"/>
    <property type="project" value="UniProtKB-SubCell"/>
</dbReference>
<dbReference type="InterPro" id="IPR019769">
    <property type="entry name" value="Trans_elong_IF5A_hypusine_site"/>
</dbReference>
<dbReference type="Pfam" id="PF21485">
    <property type="entry name" value="IF5A-like_N"/>
    <property type="match status" value="1"/>
</dbReference>
<dbReference type="OrthoDB" id="9975114at2759"/>
<evidence type="ECO:0000256" key="2">
    <source>
        <dbReference type="ARBA" id="ARBA00006016"/>
    </source>
</evidence>
<dbReference type="GO" id="GO:0006452">
    <property type="term" value="P:translational frameshifting"/>
    <property type="evidence" value="ECO:0007669"/>
    <property type="project" value="UniProtKB-ARBA"/>
</dbReference>
<evidence type="ECO:0000256" key="1">
    <source>
        <dbReference type="ARBA" id="ARBA00004496"/>
    </source>
</evidence>
<dbReference type="GO" id="GO:0045901">
    <property type="term" value="P:positive regulation of translational elongation"/>
    <property type="evidence" value="ECO:0007669"/>
    <property type="project" value="UniProtKB-UniRule"/>
</dbReference>
<dbReference type="SUPFAM" id="SSF50249">
    <property type="entry name" value="Nucleic acid-binding proteins"/>
    <property type="match status" value="1"/>
</dbReference>
<reference evidence="10 11" key="2">
    <citation type="submission" date="2016-08" db="EMBL/GenBank/DDBJ databases">
        <title>Pervasive Adenine N6-methylation of Active Genes in Fungi.</title>
        <authorList>
            <consortium name="DOE Joint Genome Institute"/>
            <person name="Mondo S.J."/>
            <person name="Dannebaum R.O."/>
            <person name="Kuo R.C."/>
            <person name="Labutti K."/>
            <person name="Haridas S."/>
            <person name="Kuo A."/>
            <person name="Salamov A."/>
            <person name="Ahrendt S.R."/>
            <person name="Lipzen A."/>
            <person name="Sullivan W."/>
            <person name="Andreopoulos W.B."/>
            <person name="Clum A."/>
            <person name="Lindquist E."/>
            <person name="Daum C."/>
            <person name="Ramamoorthy G.K."/>
            <person name="Gryganskyi A."/>
            <person name="Culley D."/>
            <person name="Magnuson J.K."/>
            <person name="James T.Y."/>
            <person name="O'Malley M.A."/>
            <person name="Stajich J.E."/>
            <person name="Spatafora J.W."/>
            <person name="Visel A."/>
            <person name="Grigoriev I.V."/>
        </authorList>
    </citation>
    <scope>NUCLEOTIDE SEQUENCE [LARGE SCALE GENOMIC DNA]</scope>
    <source>
        <strain evidence="11">finn</strain>
    </source>
</reference>
<dbReference type="PROSITE" id="PS00302">
    <property type="entry name" value="IF5A_HYPUSINE"/>
    <property type="match status" value="1"/>
</dbReference>
<evidence type="ECO:0000259" key="9">
    <source>
        <dbReference type="SMART" id="SM01376"/>
    </source>
</evidence>
<evidence type="ECO:0000256" key="3">
    <source>
        <dbReference type="ARBA" id="ARBA00022490"/>
    </source>
</evidence>
<dbReference type="InterPro" id="IPR001884">
    <property type="entry name" value="IF5A-like"/>
</dbReference>
<comment type="caution">
    <text evidence="10">The sequence shown here is derived from an EMBL/GenBank/DDBJ whole genome shotgun (WGS) entry which is preliminary data.</text>
</comment>
<keyword evidence="3" id="KW-0963">Cytoplasm</keyword>
<keyword evidence="5" id="KW-0694">RNA-binding</keyword>
<proteinExistence type="inferred from homology"/>
<dbReference type="CDD" id="cd04468">
    <property type="entry name" value="S1_eIF5A"/>
    <property type="match status" value="1"/>
</dbReference>
<dbReference type="Gene3D" id="2.40.50.140">
    <property type="entry name" value="Nucleic acid-binding proteins"/>
    <property type="match status" value="1"/>
</dbReference>
<comment type="similarity">
    <text evidence="2 8">Belongs to the eIF-5A family.</text>
</comment>
<accession>A0A1Y1UY71</accession>
<dbReference type="NCBIfam" id="TIGR00037">
    <property type="entry name" value="eIF_5A"/>
    <property type="match status" value="1"/>
</dbReference>
<dbReference type="Proteomes" id="UP000193719">
    <property type="component" value="Unassembled WGS sequence"/>
</dbReference>
<evidence type="ECO:0000256" key="8">
    <source>
        <dbReference type="RuleBase" id="RU362005"/>
    </source>
</evidence>
<dbReference type="SMART" id="SM01376">
    <property type="entry name" value="eIF-5a"/>
    <property type="match status" value="1"/>
</dbReference>
<name>A0A1Y1UY71_9FUNG</name>
<keyword evidence="10" id="KW-0396">Initiation factor</keyword>
<dbReference type="EMBL" id="MCFH01000055">
    <property type="protein sequence ID" value="ORX43164.1"/>
    <property type="molecule type" value="Genomic_DNA"/>
</dbReference>
<dbReference type="FunFam" id="2.40.50.140:FF:000034">
    <property type="entry name" value="Eukaryotic translation initiation factor 5A"/>
    <property type="match status" value="1"/>
</dbReference>
<dbReference type="GO" id="GO:0003723">
    <property type="term" value="F:RNA binding"/>
    <property type="evidence" value="ECO:0007669"/>
    <property type="project" value="UniProtKB-KW"/>
</dbReference>
<keyword evidence="11" id="KW-1185">Reference proteome</keyword>
<dbReference type="GO" id="GO:0045905">
    <property type="term" value="P:positive regulation of translational termination"/>
    <property type="evidence" value="ECO:0007669"/>
    <property type="project" value="UniProtKB-UniRule"/>
</dbReference>
<comment type="function">
    <text evidence="8">Translation factor that promotes translation elongation and termination, particularly upon ribosome stalling at specific amino acid sequence contexts. Binds between the exit (E) and peptidyl (P) site of the ribosome and promotes rescue of stalled ribosome: specifically required for efficient translation of polyproline-containing peptides as well as other motifs that stall the ribosome. Acts as ribosome quality control (RQC) cofactor by joining the RQC complex to facilitate peptidyl transfer during CAT tailing step.</text>
</comment>
<evidence type="ECO:0000256" key="7">
    <source>
        <dbReference type="ARBA" id="ARBA00023071"/>
    </source>
</evidence>
<evidence type="ECO:0000313" key="11">
    <source>
        <dbReference type="Proteomes" id="UP000193719"/>
    </source>
</evidence>
<dbReference type="InterPro" id="IPR008991">
    <property type="entry name" value="Translation_prot_SH3-like_sf"/>
</dbReference>
<dbReference type="InterPro" id="IPR014722">
    <property type="entry name" value="Rib_uL2_dom2"/>
</dbReference>
<sequence length="157" mass="17318">MAEEHDHTFEEADAGASLTYPLQCSALRKNGFVLLKGRPCKIVDMSTSKTGKHGHAKVNLVGIDIFTGKKYEDMSPSTHNMEVPNVRRTEYTLLDIDDGYLSLMTSDGDTKDDIRKPADPLGAEIEAAFEEGKEIIVTIIQAMDEEACIAWKEAPQS</sequence>
<evidence type="ECO:0000256" key="6">
    <source>
        <dbReference type="ARBA" id="ARBA00022917"/>
    </source>
</evidence>
<dbReference type="GO" id="GO:0003743">
    <property type="term" value="F:translation initiation factor activity"/>
    <property type="evidence" value="ECO:0007669"/>
    <property type="project" value="UniProtKB-KW"/>
</dbReference>
<dbReference type="Pfam" id="PF01287">
    <property type="entry name" value="eIF-5a"/>
    <property type="match status" value="1"/>
</dbReference>
<feature type="domain" description="Translation initiation factor 5A C-terminal" evidence="9">
    <location>
        <begin position="85"/>
        <end position="152"/>
    </location>
</feature>
<comment type="PTM">
    <text evidence="8">eIF-5A seems to be the only eukaryotic protein to have a hypusine residue which is a post-translational modification of a lysine by the addition of a butylamino group.</text>
</comment>
<gene>
    <name evidence="10" type="ORF">BCR36DRAFT_336524</name>
</gene>
<comment type="subcellular location">
    <subcellularLocation>
        <location evidence="1">Cytoplasm</location>
    </subcellularLocation>
</comment>
<dbReference type="STRING" id="1754191.A0A1Y1UY71"/>
<keyword evidence="4" id="KW-0251">Elongation factor</keyword>
<dbReference type="FunFam" id="2.30.30.30:FF:000007">
    <property type="entry name" value="Eukaryotic translation initiation factor 5A"/>
    <property type="match status" value="1"/>
</dbReference>
<dbReference type="SUPFAM" id="SSF50104">
    <property type="entry name" value="Translation proteins SH3-like domain"/>
    <property type="match status" value="1"/>
</dbReference>
<protein>
    <recommendedName>
        <fullName evidence="8">Eukaryotic translation initiation factor 5A</fullName>
        <shortName evidence="8">eIF-5A</shortName>
    </recommendedName>
</protein>